<name>A0A2K8QGC0_9GAMM</name>
<dbReference type="NCBIfam" id="TIGR03696">
    <property type="entry name" value="Rhs_assc_core"/>
    <property type="match status" value="1"/>
</dbReference>
<dbReference type="EMBL" id="CP025003">
    <property type="protein sequence ID" value="ATZ92553.1"/>
    <property type="molecule type" value="Genomic_DNA"/>
</dbReference>
<evidence type="ECO:0000313" key="2">
    <source>
        <dbReference type="Proteomes" id="UP000231901"/>
    </source>
</evidence>
<gene>
    <name evidence="1" type="ORF">CVE23_00300</name>
</gene>
<dbReference type="InterPro" id="IPR022385">
    <property type="entry name" value="Rhs_assc_core"/>
</dbReference>
<dbReference type="AlphaFoldDB" id="A0A2K8QGC0"/>
<accession>A0A2K8QGC0</accession>
<dbReference type="Proteomes" id="UP000231901">
    <property type="component" value="Chromosome"/>
</dbReference>
<evidence type="ECO:0008006" key="3">
    <source>
        <dbReference type="Google" id="ProtNLM"/>
    </source>
</evidence>
<organism evidence="1 2">
    <name type="scientific">Dickeya fangzhongdai</name>
    <dbReference type="NCBI Taxonomy" id="1778540"/>
    <lineage>
        <taxon>Bacteria</taxon>
        <taxon>Pseudomonadati</taxon>
        <taxon>Pseudomonadota</taxon>
        <taxon>Gammaproteobacteria</taxon>
        <taxon>Enterobacterales</taxon>
        <taxon>Pectobacteriaceae</taxon>
        <taxon>Dickeya</taxon>
    </lineage>
</organism>
<evidence type="ECO:0000313" key="1">
    <source>
        <dbReference type="EMBL" id="ATZ92553.1"/>
    </source>
</evidence>
<keyword evidence="2" id="KW-1185">Reference proteome</keyword>
<dbReference type="KEGG" id="dfn:CVE23_00300"/>
<reference evidence="2" key="1">
    <citation type="journal article" date="2018" name="Genome Announc.">
        <title>Complete genome sequence of a Dickeya fangzhongdai type strain causing bleeding canker of pear tree trunks.</title>
        <authorList>
            <person name="Zhao Y."/>
            <person name="Tian Y."/>
            <person name="Li X."/>
            <person name="Hu B."/>
        </authorList>
    </citation>
    <scope>NUCLEOTIDE SEQUENCE [LARGE SCALE GENOMIC DNA]</scope>
    <source>
        <strain evidence="2">DSM 101947</strain>
    </source>
</reference>
<sequence length="49" mass="5262">MEDSADPGLAFAGQYRDSESGLCYNRFRYYDSAGGCYASPDPIGIACCP</sequence>
<dbReference type="Gene3D" id="2.180.10.10">
    <property type="entry name" value="RHS repeat-associated core"/>
    <property type="match status" value="1"/>
</dbReference>
<proteinExistence type="predicted"/>
<protein>
    <recommendedName>
        <fullName evidence="3">RHS repeat-associated core domain-containing protein</fullName>
    </recommendedName>
</protein>